<dbReference type="SUPFAM" id="SSF51735">
    <property type="entry name" value="NAD(P)-binding Rossmann-fold domains"/>
    <property type="match status" value="1"/>
</dbReference>
<evidence type="ECO:0000313" key="6">
    <source>
        <dbReference type="Proteomes" id="UP001205740"/>
    </source>
</evidence>
<dbReference type="InterPro" id="IPR057326">
    <property type="entry name" value="KR_dom"/>
</dbReference>
<proteinExistence type="inferred from homology"/>
<keyword evidence="6" id="KW-1185">Reference proteome</keyword>
<evidence type="ECO:0000259" key="4">
    <source>
        <dbReference type="SMART" id="SM00822"/>
    </source>
</evidence>
<comment type="similarity">
    <text evidence="1">Belongs to the short-chain dehydrogenases/reductases (SDR) family.</text>
</comment>
<dbReference type="CDD" id="cd05233">
    <property type="entry name" value="SDR_c"/>
    <property type="match status" value="1"/>
</dbReference>
<dbReference type="NCBIfam" id="NF005854">
    <property type="entry name" value="PRK07775.1"/>
    <property type="match status" value="1"/>
</dbReference>
<evidence type="ECO:0000256" key="1">
    <source>
        <dbReference type="ARBA" id="ARBA00006484"/>
    </source>
</evidence>
<dbReference type="InterPro" id="IPR036291">
    <property type="entry name" value="NAD(P)-bd_dom_sf"/>
</dbReference>
<dbReference type="EMBL" id="JAMTCG010000004">
    <property type="protein sequence ID" value="MCP2161490.1"/>
    <property type="molecule type" value="Genomic_DNA"/>
</dbReference>
<dbReference type="PRINTS" id="PR00081">
    <property type="entry name" value="GDHRDH"/>
</dbReference>
<evidence type="ECO:0000256" key="3">
    <source>
        <dbReference type="SAM" id="Phobius"/>
    </source>
</evidence>
<keyword evidence="3" id="KW-1133">Transmembrane helix</keyword>
<dbReference type="RefSeq" id="WP_253655044.1">
    <property type="nucleotide sequence ID" value="NZ_BAAAOE010000002.1"/>
</dbReference>
<dbReference type="Gene3D" id="3.40.50.720">
    <property type="entry name" value="NAD(P)-binding Rossmann-like Domain"/>
    <property type="match status" value="1"/>
</dbReference>
<dbReference type="InterPro" id="IPR020904">
    <property type="entry name" value="Sc_DH/Rdtase_CS"/>
</dbReference>
<feature type="transmembrane region" description="Helical" evidence="3">
    <location>
        <begin position="12"/>
        <end position="38"/>
    </location>
</feature>
<keyword evidence="3" id="KW-0472">Membrane</keyword>
<dbReference type="SMART" id="SM00822">
    <property type="entry name" value="PKS_KR"/>
    <property type="match status" value="1"/>
</dbReference>
<keyword evidence="3" id="KW-0812">Transmembrane</keyword>
<organism evidence="5 6">
    <name type="scientific">Williamsia serinedens</name>
    <dbReference type="NCBI Taxonomy" id="391736"/>
    <lineage>
        <taxon>Bacteria</taxon>
        <taxon>Bacillati</taxon>
        <taxon>Actinomycetota</taxon>
        <taxon>Actinomycetes</taxon>
        <taxon>Mycobacteriales</taxon>
        <taxon>Nocardiaceae</taxon>
        <taxon>Williamsia</taxon>
    </lineage>
</organism>
<dbReference type="PROSITE" id="PS00061">
    <property type="entry name" value="ADH_SHORT"/>
    <property type="match status" value="1"/>
</dbReference>
<dbReference type="InterPro" id="IPR002347">
    <property type="entry name" value="SDR_fam"/>
</dbReference>
<dbReference type="PANTHER" id="PTHR43669">
    <property type="entry name" value="5-KETO-D-GLUCONATE 5-REDUCTASE"/>
    <property type="match status" value="1"/>
</dbReference>
<sequence>MPRFGPHPERRPVLIAGGSSGIGAATGVMLAAAGYPVALGARRLEKCQEFVDQITDAGGEAVAVSLDVTDPASIDDCVHKAEAALGAVEVVVSGAGDMAPGRTFEATTDEFAAQVAIHLTGAQRLFRRVVPEMMDRRRGDFVFISSDVAVDPRPHMGAYAAAKAGLEAFALTAQMEVEGSGVRVSLVRPGQTLTGMGMNVDPEVTTAMLNDWMPFGFARHGNFMRPEHLAQAITAVVGMPRGAHMRLVEVEAEAALTRVPDPESGDPR</sequence>
<dbReference type="Proteomes" id="UP001205740">
    <property type="component" value="Unassembled WGS sequence"/>
</dbReference>
<reference evidence="5 6" key="1">
    <citation type="submission" date="2022-06" db="EMBL/GenBank/DDBJ databases">
        <title>Genomic Encyclopedia of Archaeal and Bacterial Type Strains, Phase II (KMG-II): from individual species to whole genera.</title>
        <authorList>
            <person name="Goeker M."/>
        </authorList>
    </citation>
    <scope>NUCLEOTIDE SEQUENCE [LARGE SCALE GENOMIC DNA]</scope>
    <source>
        <strain evidence="5 6">DSM 45037</strain>
    </source>
</reference>
<dbReference type="Pfam" id="PF00106">
    <property type="entry name" value="adh_short"/>
    <property type="match status" value="1"/>
</dbReference>
<dbReference type="PANTHER" id="PTHR43669:SF3">
    <property type="entry name" value="ALCOHOL DEHYDROGENASE, PUTATIVE (AFU_ORTHOLOGUE AFUA_3G03445)-RELATED"/>
    <property type="match status" value="1"/>
</dbReference>
<gene>
    <name evidence="5" type="ORF">LX12_002685</name>
</gene>
<comment type="caution">
    <text evidence="5">The sequence shown here is derived from an EMBL/GenBank/DDBJ whole genome shotgun (WGS) entry which is preliminary data.</text>
</comment>
<keyword evidence="2" id="KW-0560">Oxidoreductase</keyword>
<protein>
    <submittedName>
        <fullName evidence="5">NADP-dependent 3-hydroxy acid dehydrogenase YdfG</fullName>
    </submittedName>
</protein>
<evidence type="ECO:0000256" key="2">
    <source>
        <dbReference type="ARBA" id="ARBA00023002"/>
    </source>
</evidence>
<feature type="domain" description="Ketoreductase" evidence="4">
    <location>
        <begin position="11"/>
        <end position="212"/>
    </location>
</feature>
<evidence type="ECO:0000313" key="5">
    <source>
        <dbReference type="EMBL" id="MCP2161490.1"/>
    </source>
</evidence>
<name>A0ABT1H2L8_9NOCA</name>
<accession>A0ABT1H2L8</accession>